<evidence type="ECO:0000313" key="1">
    <source>
        <dbReference type="EMBL" id="WXG68352.1"/>
    </source>
</evidence>
<dbReference type="EMBL" id="CP147846">
    <property type="protein sequence ID" value="WXG68352.1"/>
    <property type="molecule type" value="Genomic_DNA"/>
</dbReference>
<evidence type="ECO:0000313" key="2">
    <source>
        <dbReference type="Proteomes" id="UP001432000"/>
    </source>
</evidence>
<name>A0ABZ2PHQ4_9NOCA</name>
<organism evidence="1 2">
    <name type="scientific">Rhodococcus sovatensis</name>
    <dbReference type="NCBI Taxonomy" id="1805840"/>
    <lineage>
        <taxon>Bacteria</taxon>
        <taxon>Bacillati</taxon>
        <taxon>Actinomycetota</taxon>
        <taxon>Actinomycetes</taxon>
        <taxon>Mycobacteriales</taxon>
        <taxon>Nocardiaceae</taxon>
        <taxon>Rhodococcus</taxon>
    </lineage>
</organism>
<reference evidence="1 2" key="1">
    <citation type="submission" date="2024-03" db="EMBL/GenBank/DDBJ databases">
        <title>Natural products discovery in diverse microorganisms through a two-stage MS feature dereplication strategy.</title>
        <authorList>
            <person name="Zhang R."/>
        </authorList>
    </citation>
    <scope>NUCLEOTIDE SEQUENCE [LARGE SCALE GENOMIC DNA]</scope>
    <source>
        <strain evidence="1 2">18930</strain>
    </source>
</reference>
<keyword evidence="2" id="KW-1185">Reference proteome</keyword>
<dbReference type="RefSeq" id="WP_338888504.1">
    <property type="nucleotide sequence ID" value="NZ_CP147846.1"/>
</dbReference>
<accession>A0ABZ2PHQ4</accession>
<proteinExistence type="predicted"/>
<gene>
    <name evidence="1" type="ORF">WDS16_24680</name>
</gene>
<sequence>MIRRLVVLILVVAVAYTGWNYFGPGPARPNAYVADASEFRCWPPYPAGPAPPIRLGTGRVPKDFVPVAAITCDPYFGDVAADSTAEYVERRWEGDFGPALRLLNDRSEPESWPLKVCTVAYSAAMIDEMWLLDEQGRAVRPGYPVDECGMSKIGGLAEIKKLETVSTVAHRVQLDPALIEQVSGCTSLFEPPAEGSTTLDSDFVAYGFCRFSLEASGPRFDGSFGADIDVAGLPVAPDCSFTATKVAVGSTYLDGDRTVLIEFDGCRRVIVDGYAALGASEEILQSFP</sequence>
<protein>
    <submittedName>
        <fullName evidence="1">Uncharacterized protein</fullName>
    </submittedName>
</protein>
<dbReference type="Proteomes" id="UP001432000">
    <property type="component" value="Chromosome"/>
</dbReference>